<dbReference type="SUPFAM" id="SSF51197">
    <property type="entry name" value="Clavaminate synthase-like"/>
    <property type="match status" value="1"/>
</dbReference>
<dbReference type="Gene3D" id="2.60.120.650">
    <property type="entry name" value="Cupin"/>
    <property type="match status" value="1"/>
</dbReference>
<dbReference type="EMBL" id="LSNE01000009">
    <property type="protein sequence ID" value="KXI27998.1"/>
    <property type="molecule type" value="Genomic_DNA"/>
</dbReference>
<dbReference type="Proteomes" id="UP000070299">
    <property type="component" value="Unassembled WGS sequence"/>
</dbReference>
<dbReference type="InterPro" id="IPR041667">
    <property type="entry name" value="Cupin_8"/>
</dbReference>
<evidence type="ECO:0000313" key="2">
    <source>
        <dbReference type="EMBL" id="KXI27998.1"/>
    </source>
</evidence>
<feature type="domain" description="JmjC" evidence="1">
    <location>
        <begin position="111"/>
        <end position="268"/>
    </location>
</feature>
<dbReference type="PROSITE" id="PS51184">
    <property type="entry name" value="JMJC"/>
    <property type="match status" value="1"/>
</dbReference>
<dbReference type="Pfam" id="PF13621">
    <property type="entry name" value="Cupin_8"/>
    <property type="match status" value="1"/>
</dbReference>
<evidence type="ECO:0000259" key="1">
    <source>
        <dbReference type="PROSITE" id="PS51184"/>
    </source>
</evidence>
<name>A0A148KP43_9ALTE</name>
<dbReference type="PANTHER" id="PTHR12461">
    <property type="entry name" value="HYPOXIA-INDUCIBLE FACTOR 1 ALPHA INHIBITOR-RELATED"/>
    <property type="match status" value="1"/>
</dbReference>
<dbReference type="SMART" id="SM00558">
    <property type="entry name" value="JmjC"/>
    <property type="match status" value="1"/>
</dbReference>
<keyword evidence="3" id="KW-1185">Reference proteome</keyword>
<protein>
    <submittedName>
        <fullName evidence="2">Cupin</fullName>
    </submittedName>
</protein>
<dbReference type="AlphaFoldDB" id="A0A148KP43"/>
<accession>A0A148KP43</accession>
<dbReference type="STRING" id="1799789.AX660_19605"/>
<reference evidence="3" key="1">
    <citation type="submission" date="2016-02" db="EMBL/GenBank/DDBJ databases">
        <authorList>
            <person name="Schultz-Johansen M."/>
            <person name="Glaring M.A."/>
            <person name="Bech P.K."/>
            <person name="Stougaard P."/>
        </authorList>
    </citation>
    <scope>NUCLEOTIDE SEQUENCE [LARGE SCALE GENOMIC DNA]</scope>
    <source>
        <strain evidence="3">S66</strain>
    </source>
</reference>
<proteinExistence type="predicted"/>
<dbReference type="InterPro" id="IPR003347">
    <property type="entry name" value="JmjC_dom"/>
</dbReference>
<gene>
    <name evidence="2" type="ORF">AX660_19605</name>
</gene>
<organism evidence="2 3">
    <name type="scientific">Paraglaciecola hydrolytica</name>
    <dbReference type="NCBI Taxonomy" id="1799789"/>
    <lineage>
        <taxon>Bacteria</taxon>
        <taxon>Pseudomonadati</taxon>
        <taxon>Pseudomonadota</taxon>
        <taxon>Gammaproteobacteria</taxon>
        <taxon>Alteromonadales</taxon>
        <taxon>Alteromonadaceae</taxon>
        <taxon>Paraglaciecola</taxon>
    </lineage>
</organism>
<comment type="caution">
    <text evidence="2">The sequence shown here is derived from an EMBL/GenBank/DDBJ whole genome shotgun (WGS) entry which is preliminary data.</text>
</comment>
<dbReference type="OrthoDB" id="479699at2"/>
<dbReference type="PANTHER" id="PTHR12461:SF105">
    <property type="entry name" value="HYPOXIA-INDUCIBLE FACTOR 1-ALPHA INHIBITOR"/>
    <property type="match status" value="1"/>
</dbReference>
<evidence type="ECO:0000313" key="3">
    <source>
        <dbReference type="Proteomes" id="UP000070299"/>
    </source>
</evidence>
<sequence>MSAVEEINCHSYADLTDDILCATQPLILRGLVKHWPLVLAGQDSKQSAADYLTQFYNQKPVYAMVAAAQEKGRFFYNSDLSGFNFTRKSYQLDALLKQVLSMADQSETEAVYVGSTSINHILPGLRLENDIPQLTDKPLVSIWIGNQSRIAAHYDVTDNVACVAVGKRRFTLFPPEQLDNLYIGPLDFTPAGQPASLVDFQQPDFARFPKFKTALEHALVAELDAGDAIFIPSMWWHHVEALSDFNVLVNYWWRQVGEHLGSPGDVLKHAMLSIKDLPQCQRDAWRQLFEHYVFSPVSQVHIPDQAKGMLNPIDDDMARKLRAMLLNSLNR</sequence>